<protein>
    <submittedName>
        <fullName evidence="1">Uncharacterized protein</fullName>
    </submittedName>
</protein>
<sequence>MRFYYDIDGTAAQPAFPWETRGEWEECEDAVDYRHARSGVDNQGYSWSTPSFEPLTGGFRFRTGRSVLFAAMACSSGSVFDLLIPEMTV</sequence>
<organism evidence="1 2">
    <name type="scientific">Albula goreensis</name>
    <dbReference type="NCBI Taxonomy" id="1534307"/>
    <lineage>
        <taxon>Eukaryota</taxon>
        <taxon>Metazoa</taxon>
        <taxon>Chordata</taxon>
        <taxon>Craniata</taxon>
        <taxon>Vertebrata</taxon>
        <taxon>Euteleostomi</taxon>
        <taxon>Actinopterygii</taxon>
        <taxon>Neopterygii</taxon>
        <taxon>Teleostei</taxon>
        <taxon>Albuliformes</taxon>
        <taxon>Albulidae</taxon>
        <taxon>Albula</taxon>
    </lineage>
</organism>
<keyword evidence="2" id="KW-1185">Reference proteome</keyword>
<dbReference type="AlphaFoldDB" id="A0A8T3CXN7"/>
<comment type="caution">
    <text evidence="1">The sequence shown here is derived from an EMBL/GenBank/DDBJ whole genome shotgun (WGS) entry which is preliminary data.</text>
</comment>
<accession>A0A8T3CXN7</accession>
<gene>
    <name evidence="1" type="ORF">AGOR_G00169670</name>
</gene>
<name>A0A8T3CXN7_9TELE</name>
<evidence type="ECO:0000313" key="1">
    <source>
        <dbReference type="EMBL" id="KAI1890093.1"/>
    </source>
</evidence>
<reference evidence="1" key="1">
    <citation type="submission" date="2021-01" db="EMBL/GenBank/DDBJ databases">
        <authorList>
            <person name="Zahm M."/>
            <person name="Roques C."/>
            <person name="Cabau C."/>
            <person name="Klopp C."/>
            <person name="Donnadieu C."/>
            <person name="Jouanno E."/>
            <person name="Lampietro C."/>
            <person name="Louis A."/>
            <person name="Herpin A."/>
            <person name="Echchiki A."/>
            <person name="Berthelot C."/>
            <person name="Parey E."/>
            <person name="Roest-Crollius H."/>
            <person name="Braasch I."/>
            <person name="Postlethwait J."/>
            <person name="Bobe J."/>
            <person name="Montfort J."/>
            <person name="Bouchez O."/>
            <person name="Begum T."/>
            <person name="Mejri S."/>
            <person name="Adams A."/>
            <person name="Chen W.-J."/>
            <person name="Guiguen Y."/>
        </authorList>
    </citation>
    <scope>NUCLEOTIDE SEQUENCE</scope>
    <source>
        <tissue evidence="1">Blood</tissue>
    </source>
</reference>
<dbReference type="Proteomes" id="UP000829720">
    <property type="component" value="Unassembled WGS sequence"/>
</dbReference>
<proteinExistence type="predicted"/>
<dbReference type="OrthoDB" id="10498194at2759"/>
<evidence type="ECO:0000313" key="2">
    <source>
        <dbReference type="Proteomes" id="UP000829720"/>
    </source>
</evidence>
<dbReference type="EMBL" id="JAERUA010000015">
    <property type="protein sequence ID" value="KAI1890093.1"/>
    <property type="molecule type" value="Genomic_DNA"/>
</dbReference>